<sequence>MTDSTRTEFCCDEFAEQAGAVKSLAGGGFMYPAEMRPLSQFECDDGDGTWSINGCCGGGCYVVTNMMFCPYCGTKVARQERSAK</sequence>
<dbReference type="AlphaFoldDB" id="K8P8I2"/>
<reference evidence="1 2" key="1">
    <citation type="submission" date="2012-04" db="EMBL/GenBank/DDBJ databases">
        <title>The Genome Sequence of Afipia clevelandensis ATCC 49720.</title>
        <authorList>
            <consortium name="The Broad Institute Genome Sequencing Platform"/>
            <person name="Earl A."/>
            <person name="Ward D."/>
            <person name="Feldgarden M."/>
            <person name="Gevers D."/>
            <person name="Huys G."/>
            <person name="Walker B."/>
            <person name="Young S.K."/>
            <person name="Zeng Q."/>
            <person name="Gargeya S."/>
            <person name="Fitzgerald M."/>
            <person name="Haas B."/>
            <person name="Abouelleil A."/>
            <person name="Alvarado L."/>
            <person name="Arachchi H.M."/>
            <person name="Berlin A."/>
            <person name="Chapman S.B."/>
            <person name="Goldberg J."/>
            <person name="Griggs A."/>
            <person name="Gujja S."/>
            <person name="Hansen M."/>
            <person name="Howarth C."/>
            <person name="Imamovic A."/>
            <person name="Larimer J."/>
            <person name="McCowen C."/>
            <person name="Montmayeur A."/>
            <person name="Murphy C."/>
            <person name="Neiman D."/>
            <person name="Pearson M."/>
            <person name="Priest M."/>
            <person name="Roberts A."/>
            <person name="Saif S."/>
            <person name="Shea T."/>
            <person name="Sisk P."/>
            <person name="Sykes S."/>
            <person name="Wortman J."/>
            <person name="Nusbaum C."/>
            <person name="Birren B."/>
        </authorList>
    </citation>
    <scope>NUCLEOTIDE SEQUENCE [LARGE SCALE GENOMIC DNA]</scope>
    <source>
        <strain evidence="1 2">ATCC 49720</strain>
    </source>
</reference>
<dbReference type="OrthoDB" id="9969771at2"/>
<dbReference type="RefSeq" id="WP_002712622.1">
    <property type="nucleotide sequence ID" value="NZ_KB375281.1"/>
</dbReference>
<proteinExistence type="predicted"/>
<name>K8P8I2_9BRAD</name>
<keyword evidence="2" id="KW-1185">Reference proteome</keyword>
<gene>
    <name evidence="1" type="ORF">HMPREF9696_01756</name>
</gene>
<dbReference type="Proteomes" id="UP000001095">
    <property type="component" value="Unassembled WGS sequence"/>
</dbReference>
<evidence type="ECO:0000313" key="1">
    <source>
        <dbReference type="EMBL" id="EKS37806.1"/>
    </source>
</evidence>
<accession>K8P8I2</accession>
<dbReference type="EMBL" id="AGWY01000007">
    <property type="protein sequence ID" value="EKS37806.1"/>
    <property type="molecule type" value="Genomic_DNA"/>
</dbReference>
<comment type="caution">
    <text evidence="1">The sequence shown here is derived from an EMBL/GenBank/DDBJ whole genome shotgun (WGS) entry which is preliminary data.</text>
</comment>
<dbReference type="HOGENOM" id="CLU_2520216_0_0_5"/>
<organism evidence="1 2">
    <name type="scientific">Afipia clevelandensis ATCC 49720</name>
    <dbReference type="NCBI Taxonomy" id="883079"/>
    <lineage>
        <taxon>Bacteria</taxon>
        <taxon>Pseudomonadati</taxon>
        <taxon>Pseudomonadota</taxon>
        <taxon>Alphaproteobacteria</taxon>
        <taxon>Hyphomicrobiales</taxon>
        <taxon>Nitrobacteraceae</taxon>
        <taxon>Afipia</taxon>
    </lineage>
</organism>
<evidence type="ECO:0000313" key="2">
    <source>
        <dbReference type="Proteomes" id="UP000001095"/>
    </source>
</evidence>
<dbReference type="PATRIC" id="fig|883079.3.peg.1781"/>
<protein>
    <submittedName>
        <fullName evidence="1">Uncharacterized protein</fullName>
    </submittedName>
</protein>